<dbReference type="RefSeq" id="XP_007321131.1">
    <property type="nucleotide sequence ID" value="XM_007321069.1"/>
</dbReference>
<dbReference type="KEGG" id="sla:SERLADRAFT_473623"/>
<accession>F8P362</accession>
<name>F8P362_SERL9</name>
<feature type="chain" id="PRO_5003381831" description="DUF6534 domain-containing protein" evidence="1">
    <location>
        <begin position="18"/>
        <end position="189"/>
    </location>
</feature>
<dbReference type="EMBL" id="GL945437">
    <property type="protein sequence ID" value="EGO22593.1"/>
    <property type="molecule type" value="Genomic_DNA"/>
</dbReference>
<proteinExistence type="predicted"/>
<sequence>MIPAFVVFLAFVSFALGIARTAFMVFQTTNHLATLSVTLVVDMEEGCAVICDIITTSALCYMLSPIRSSTRKRSPVRTVFIFLIDRGILVNVVQLGTLVTYSYAPNKLYWMSFHLCKSKVYINTFFAMVNSPENQPSSANTRPSSKLEFRRSIVVMPAISSNANHDTPSVSTSDMTNNYYETDMAAPEA</sequence>
<protein>
    <recommendedName>
        <fullName evidence="2">DUF6534 domain-containing protein</fullName>
    </recommendedName>
</protein>
<gene>
    <name evidence="3" type="ORF">SERLADRAFT_473623</name>
</gene>
<dbReference type="GeneID" id="18820336"/>
<dbReference type="Proteomes" id="UP000008064">
    <property type="component" value="Unassembled WGS sequence"/>
</dbReference>
<dbReference type="InterPro" id="IPR045339">
    <property type="entry name" value="DUF6534"/>
</dbReference>
<evidence type="ECO:0000259" key="2">
    <source>
        <dbReference type="Pfam" id="PF20152"/>
    </source>
</evidence>
<evidence type="ECO:0000256" key="1">
    <source>
        <dbReference type="SAM" id="SignalP"/>
    </source>
</evidence>
<evidence type="ECO:0000313" key="3">
    <source>
        <dbReference type="EMBL" id="EGO22593.1"/>
    </source>
</evidence>
<reference evidence="3" key="1">
    <citation type="submission" date="2011-04" db="EMBL/GenBank/DDBJ databases">
        <title>Evolution of plant cell wall degrading machinery underlies the functional diversity of forest fungi.</title>
        <authorList>
            <consortium name="US DOE Joint Genome Institute (JGI-PGF)"/>
            <person name="Eastwood D.C."/>
            <person name="Floudas D."/>
            <person name="Binder M."/>
            <person name="Majcherczyk A."/>
            <person name="Schneider P."/>
            <person name="Aerts A."/>
            <person name="Asiegbu F.O."/>
            <person name="Baker S.E."/>
            <person name="Barry K."/>
            <person name="Bendiksby M."/>
            <person name="Blumentritt M."/>
            <person name="Coutinho P.M."/>
            <person name="Cullen D."/>
            <person name="Cullen D."/>
            <person name="Gathman A."/>
            <person name="Goodell B."/>
            <person name="Henrissat B."/>
            <person name="Ihrmark K."/>
            <person name="Kauserud H."/>
            <person name="Kohler A."/>
            <person name="LaButti K."/>
            <person name="Lapidus A."/>
            <person name="Lavin J.L."/>
            <person name="Lee Y.-H."/>
            <person name="Lindquist E."/>
            <person name="Lilly W."/>
            <person name="Lucas S."/>
            <person name="Morin E."/>
            <person name="Murat C."/>
            <person name="Oguiza J.A."/>
            <person name="Park J."/>
            <person name="Pisabarro A.G."/>
            <person name="Riley R."/>
            <person name="Rosling A."/>
            <person name="Salamov A."/>
            <person name="Schmidt O."/>
            <person name="Schmutz J."/>
            <person name="Skrede I."/>
            <person name="Stenlid J."/>
            <person name="Wiebenga A."/>
            <person name="Xie X."/>
            <person name="Kues U."/>
            <person name="Hibbett D.S."/>
            <person name="Hoffmeister D."/>
            <person name="Hogberg N."/>
            <person name="Martin F."/>
            <person name="Grigoriev I.V."/>
            <person name="Watkinson S.C."/>
        </authorList>
    </citation>
    <scope>NUCLEOTIDE SEQUENCE</scope>
    <source>
        <strain evidence="3">S7.9</strain>
    </source>
</reference>
<organism>
    <name type="scientific">Serpula lacrymans var. lacrymans (strain S7.9)</name>
    <name type="common">Dry rot fungus</name>
    <dbReference type="NCBI Taxonomy" id="578457"/>
    <lineage>
        <taxon>Eukaryota</taxon>
        <taxon>Fungi</taxon>
        <taxon>Dikarya</taxon>
        <taxon>Basidiomycota</taxon>
        <taxon>Agaricomycotina</taxon>
        <taxon>Agaricomycetes</taxon>
        <taxon>Agaricomycetidae</taxon>
        <taxon>Boletales</taxon>
        <taxon>Coniophorineae</taxon>
        <taxon>Serpulaceae</taxon>
        <taxon>Serpula</taxon>
    </lineage>
</organism>
<keyword evidence="1" id="KW-0732">Signal</keyword>
<dbReference type="HOGENOM" id="CLU_1435229_0_0_1"/>
<feature type="domain" description="DUF6534" evidence="2">
    <location>
        <begin position="48"/>
        <end position="131"/>
    </location>
</feature>
<dbReference type="OrthoDB" id="2745105at2759"/>
<dbReference type="AlphaFoldDB" id="F8P362"/>
<feature type="signal peptide" evidence="1">
    <location>
        <begin position="1"/>
        <end position="17"/>
    </location>
</feature>
<dbReference type="Pfam" id="PF20152">
    <property type="entry name" value="DUF6534"/>
    <property type="match status" value="1"/>
</dbReference>